<dbReference type="Proteomes" id="UP000594014">
    <property type="component" value="Chromosome"/>
</dbReference>
<organism evidence="1 2">
    <name type="scientific">Anoxybacterium hadale</name>
    <dbReference type="NCBI Taxonomy" id="3408580"/>
    <lineage>
        <taxon>Bacteria</taxon>
        <taxon>Bacillati</taxon>
        <taxon>Bacillota</taxon>
        <taxon>Clostridia</taxon>
        <taxon>Peptostreptococcales</taxon>
        <taxon>Anaerovoracaceae</taxon>
        <taxon>Anoxybacterium</taxon>
    </lineage>
</organism>
<reference evidence="1" key="1">
    <citation type="submission" date="2019-08" db="EMBL/GenBank/DDBJ databases">
        <title>Genome sequence of Clostridiales bacterium MT110.</title>
        <authorList>
            <person name="Cao J."/>
        </authorList>
    </citation>
    <scope>NUCLEOTIDE SEQUENCE</scope>
    <source>
        <strain evidence="1">MT110</strain>
    </source>
</reference>
<protein>
    <submittedName>
        <fullName evidence="1">Mpv17/PMP22 family protein</fullName>
    </submittedName>
</protein>
<sequence>MRKITLSEVLDAADLKGFVTFVVCRTIPAFWIPAHTVTFLLPHEYRVLMAAMLSICLGAILVLCNPRS</sequence>
<keyword evidence="2" id="KW-1185">Reference proteome</keyword>
<evidence type="ECO:0000313" key="1">
    <source>
        <dbReference type="EMBL" id="QOX63818.1"/>
    </source>
</evidence>
<name>A0ACD1AB78_9FIRM</name>
<evidence type="ECO:0000313" key="2">
    <source>
        <dbReference type="Proteomes" id="UP000594014"/>
    </source>
</evidence>
<dbReference type="EMBL" id="CP042469">
    <property type="protein sequence ID" value="QOX63818.1"/>
    <property type="molecule type" value="Genomic_DNA"/>
</dbReference>
<proteinExistence type="predicted"/>
<gene>
    <name evidence="1" type="ORF">FRZ06_10945</name>
</gene>
<accession>A0ACD1AB78</accession>